<evidence type="ECO:0008006" key="12">
    <source>
        <dbReference type="Google" id="ProtNLM"/>
    </source>
</evidence>
<dbReference type="SUPFAM" id="SSF51126">
    <property type="entry name" value="Pectin lyase-like"/>
    <property type="match status" value="1"/>
</dbReference>
<name>A0ABT0HHU4_9BACT</name>
<keyword evidence="5 9" id="KW-0732">Signal</keyword>
<evidence type="ECO:0000256" key="9">
    <source>
        <dbReference type="SAM" id="SignalP"/>
    </source>
</evidence>
<evidence type="ECO:0000256" key="1">
    <source>
        <dbReference type="ARBA" id="ARBA00004196"/>
    </source>
</evidence>
<evidence type="ECO:0000256" key="4">
    <source>
        <dbReference type="ARBA" id="ARBA00022525"/>
    </source>
</evidence>
<accession>A0ABT0HHU4</accession>
<proteinExistence type="predicted"/>
<evidence type="ECO:0000256" key="7">
    <source>
        <dbReference type="ARBA" id="ARBA00023237"/>
    </source>
</evidence>
<dbReference type="Proteomes" id="UP001202180">
    <property type="component" value="Unassembled WGS sequence"/>
</dbReference>
<evidence type="ECO:0000313" key="10">
    <source>
        <dbReference type="EMBL" id="MCK8491730.1"/>
    </source>
</evidence>
<feature type="signal peptide" evidence="9">
    <location>
        <begin position="1"/>
        <end position="23"/>
    </location>
</feature>
<evidence type="ECO:0000313" key="11">
    <source>
        <dbReference type="Proteomes" id="UP001202180"/>
    </source>
</evidence>
<comment type="caution">
    <text evidence="10">The sequence shown here is derived from an EMBL/GenBank/DDBJ whole genome shotgun (WGS) entry which is preliminary data.</text>
</comment>
<comment type="subcellular location">
    <subcellularLocation>
        <location evidence="1">Cell envelope</location>
    </subcellularLocation>
    <subcellularLocation>
        <location evidence="2">Cell outer membrane</location>
    </subcellularLocation>
    <subcellularLocation>
        <location evidence="3">Secreted</location>
    </subcellularLocation>
</comment>
<dbReference type="PANTHER" id="PTHR11319:SF35">
    <property type="entry name" value="OUTER MEMBRANE PROTEIN PMPC-RELATED"/>
    <property type="match status" value="1"/>
</dbReference>
<keyword evidence="7" id="KW-0998">Cell outer membrane</keyword>
<dbReference type="Gene3D" id="2.160.20.10">
    <property type="entry name" value="Single-stranded right-handed beta-helix, Pectin lyase-like"/>
    <property type="match status" value="1"/>
</dbReference>
<protein>
    <recommendedName>
        <fullName evidence="12">DUF1565 domain-containing protein</fullName>
    </recommendedName>
</protein>
<dbReference type="InterPro" id="IPR059226">
    <property type="entry name" value="Choice_anch_Q_dom"/>
</dbReference>
<evidence type="ECO:0000256" key="2">
    <source>
        <dbReference type="ARBA" id="ARBA00004442"/>
    </source>
</evidence>
<feature type="chain" id="PRO_5047292936" description="DUF1565 domain-containing protein" evidence="9">
    <location>
        <begin position="24"/>
        <end position="517"/>
    </location>
</feature>
<dbReference type="InterPro" id="IPR003368">
    <property type="entry name" value="POMP_repeat"/>
</dbReference>
<sequence length="517" mass="54756">MLQVFSRLLLAKLLVLSFCFSSAQSIVYVTEGGAGNLSGSSWANALPSSQLQSRLSSLGAGSQVWVAAGTYKPTTTTNRAISFSMRNGVAIYGGFIGTESSPDQRPPISPSKPSSTTLSGDIGTTGLVNDNTYHIISNTRLDSTAILDGFVIALGNQEGSTTLLYGAGMLNSGEGAGNYCSPTIRNCFFTKNRAENGGAVYNNGDVSGSSSPQFINCIFEQNTASNGDGGAVKSSGYNGSCAPVFINCQFNRNTSEYNGGAVCFLSSYVGNNKPSFVNCLFNQNTAYFYAGALYFGIAYNGVSTPIMLNCTFTKNRITQTASAIYFNDYQNSVKAKLVNCIAWGNTGQYASELALYSYRNYQDVTYSDIQGNTSGIGVYPGTGNIIADPLFVDPATNDFQLKPTSPCINTGDPSSSTAMVGSLDLSGSKRLQAGRIDMGAYEYQGSDCSSGMYTLQNGLWSDATIWSCGRVPTATDAAVIKHRITLSSGYIGTACRVTFETGSQLIYALDAKLQLSQ</sequence>
<organism evidence="10 11">
    <name type="scientific">Spirosoma liriopis</name>
    <dbReference type="NCBI Taxonomy" id="2937440"/>
    <lineage>
        <taxon>Bacteria</taxon>
        <taxon>Pseudomonadati</taxon>
        <taxon>Bacteroidota</taxon>
        <taxon>Cytophagia</taxon>
        <taxon>Cytophagales</taxon>
        <taxon>Cytophagaceae</taxon>
        <taxon>Spirosoma</taxon>
    </lineage>
</organism>
<keyword evidence="11" id="KW-1185">Reference proteome</keyword>
<keyword evidence="4" id="KW-0964">Secreted</keyword>
<dbReference type="NCBIfam" id="NF041518">
    <property type="entry name" value="choice_anch_Q"/>
    <property type="match status" value="1"/>
</dbReference>
<evidence type="ECO:0000256" key="6">
    <source>
        <dbReference type="ARBA" id="ARBA00023136"/>
    </source>
</evidence>
<dbReference type="InterPro" id="IPR012334">
    <property type="entry name" value="Pectin_lyas_fold"/>
</dbReference>
<evidence type="ECO:0000256" key="8">
    <source>
        <dbReference type="SAM" id="MobiDB-lite"/>
    </source>
</evidence>
<evidence type="ECO:0000256" key="3">
    <source>
        <dbReference type="ARBA" id="ARBA00004613"/>
    </source>
</evidence>
<dbReference type="InterPro" id="IPR011050">
    <property type="entry name" value="Pectin_lyase_fold/virulence"/>
</dbReference>
<keyword evidence="6" id="KW-0472">Membrane</keyword>
<dbReference type="Pfam" id="PF02415">
    <property type="entry name" value="Chlam_PMP"/>
    <property type="match status" value="1"/>
</dbReference>
<reference evidence="10 11" key="1">
    <citation type="submission" date="2022-04" db="EMBL/GenBank/DDBJ databases">
        <title>Spirosoma sp. strain RP8 genome sequencing and assembly.</title>
        <authorList>
            <person name="Jung Y."/>
        </authorList>
    </citation>
    <scope>NUCLEOTIDE SEQUENCE [LARGE SCALE GENOMIC DNA]</scope>
    <source>
        <strain evidence="10 11">RP8</strain>
    </source>
</reference>
<evidence type="ECO:0000256" key="5">
    <source>
        <dbReference type="ARBA" id="ARBA00022729"/>
    </source>
</evidence>
<dbReference type="PANTHER" id="PTHR11319">
    <property type="entry name" value="G PROTEIN-COUPLED RECEPTOR-RELATED"/>
    <property type="match status" value="1"/>
</dbReference>
<dbReference type="EMBL" id="JALPRF010000001">
    <property type="protein sequence ID" value="MCK8491730.1"/>
    <property type="molecule type" value="Genomic_DNA"/>
</dbReference>
<gene>
    <name evidence="10" type="ORF">M0L20_07690</name>
</gene>
<feature type="region of interest" description="Disordered" evidence="8">
    <location>
        <begin position="98"/>
        <end position="123"/>
    </location>
</feature>